<dbReference type="PANTHER" id="PTHR14119:SF17">
    <property type="entry name" value="ISOCHORISMATASE DOMAIN-CONTAINING PROTEIN 1"/>
    <property type="match status" value="1"/>
</dbReference>
<dbReference type="GeneID" id="106467687"/>
<evidence type="ECO:0000256" key="1">
    <source>
        <dbReference type="ARBA" id="ARBA00006336"/>
    </source>
</evidence>
<sequence>MISAERVAFLLCDMQVKFRPAIKYFQEITEVSQKLVETSKILNIPLIVTEQYPEGLGSTIPELDITHAVGIFPKTKFSMLIPEVENVLANKCCSEGVEAVILFGIEAHVCIEQTALDLRAKNIQVHVVADATSSRSQEDRLLAFERLRQYGCFVSTSESVIFKLLKDKNHPDFSAIRPLIKNVSPQTGLSSKI</sequence>
<comment type="similarity">
    <text evidence="1">Belongs to the isochorismatase family.</text>
</comment>
<dbReference type="PANTHER" id="PTHR14119">
    <property type="entry name" value="HYDROLASE"/>
    <property type="match status" value="1"/>
</dbReference>
<dbReference type="SUPFAM" id="SSF52499">
    <property type="entry name" value="Isochorismatase-like hydrolases"/>
    <property type="match status" value="1"/>
</dbReference>
<dbReference type="CDD" id="cd01012">
    <property type="entry name" value="YcaC_related"/>
    <property type="match status" value="1"/>
</dbReference>
<accession>A0ABM1BK10</accession>
<evidence type="ECO:0000313" key="4">
    <source>
        <dbReference type="Proteomes" id="UP000694941"/>
    </source>
</evidence>
<dbReference type="Gene3D" id="3.40.50.850">
    <property type="entry name" value="Isochorismatase-like"/>
    <property type="match status" value="1"/>
</dbReference>
<dbReference type="Pfam" id="PF00857">
    <property type="entry name" value="Isochorismatase"/>
    <property type="match status" value="1"/>
</dbReference>
<gene>
    <name evidence="5" type="primary">LOC106467687</name>
</gene>
<evidence type="ECO:0000259" key="3">
    <source>
        <dbReference type="Pfam" id="PF00857"/>
    </source>
</evidence>
<dbReference type="RefSeq" id="XP_013783517.2">
    <property type="nucleotide sequence ID" value="XM_013928063.2"/>
</dbReference>
<keyword evidence="4" id="KW-1185">Reference proteome</keyword>
<dbReference type="InterPro" id="IPR050993">
    <property type="entry name" value="Isochorismatase_domain"/>
</dbReference>
<reference evidence="5" key="1">
    <citation type="submission" date="2025-08" db="UniProtKB">
        <authorList>
            <consortium name="RefSeq"/>
        </authorList>
    </citation>
    <scope>IDENTIFICATION</scope>
    <source>
        <tissue evidence="5">Muscle</tissue>
    </source>
</reference>
<dbReference type="Proteomes" id="UP000694941">
    <property type="component" value="Unplaced"/>
</dbReference>
<dbReference type="InterPro" id="IPR000868">
    <property type="entry name" value="Isochorismatase-like_dom"/>
</dbReference>
<name>A0ABM1BK10_LIMPO</name>
<proteinExistence type="inferred from homology"/>
<feature type="domain" description="Isochorismatase-like" evidence="3">
    <location>
        <begin position="8"/>
        <end position="158"/>
    </location>
</feature>
<organism evidence="4 5">
    <name type="scientific">Limulus polyphemus</name>
    <name type="common">Atlantic horseshoe crab</name>
    <dbReference type="NCBI Taxonomy" id="6850"/>
    <lineage>
        <taxon>Eukaryota</taxon>
        <taxon>Metazoa</taxon>
        <taxon>Ecdysozoa</taxon>
        <taxon>Arthropoda</taxon>
        <taxon>Chelicerata</taxon>
        <taxon>Merostomata</taxon>
        <taxon>Xiphosura</taxon>
        <taxon>Limulidae</taxon>
        <taxon>Limulus</taxon>
    </lineage>
</organism>
<protein>
    <recommendedName>
        <fullName evidence="2">Isochorismatase domain-containing protein 1</fullName>
    </recommendedName>
</protein>
<dbReference type="InterPro" id="IPR036380">
    <property type="entry name" value="Isochorismatase-like_sf"/>
</dbReference>
<evidence type="ECO:0000256" key="2">
    <source>
        <dbReference type="ARBA" id="ARBA00040688"/>
    </source>
</evidence>
<evidence type="ECO:0000313" key="5">
    <source>
        <dbReference type="RefSeq" id="XP_013783517.2"/>
    </source>
</evidence>